<gene>
    <name evidence="1" type="ORF">PHYPA_005103</name>
</gene>
<dbReference type="AlphaFoldDB" id="A0A2K1KWG3"/>
<evidence type="ECO:0000313" key="2">
    <source>
        <dbReference type="EnsemblPlants" id="Pp3c3_29083V3.1"/>
    </source>
</evidence>
<dbReference type="EnsemblPlants" id="Pp3c3_29083V3.1">
    <property type="protein sequence ID" value="Pp3c3_29083V3.1"/>
    <property type="gene ID" value="Pp3c3_29083"/>
</dbReference>
<dbReference type="InParanoid" id="A0A2K1KWG3"/>
<reference evidence="1 3" key="1">
    <citation type="journal article" date="2008" name="Science">
        <title>The Physcomitrella genome reveals evolutionary insights into the conquest of land by plants.</title>
        <authorList>
            <person name="Rensing S."/>
            <person name="Lang D."/>
            <person name="Zimmer A."/>
            <person name="Terry A."/>
            <person name="Salamov A."/>
            <person name="Shapiro H."/>
            <person name="Nishiyama T."/>
            <person name="Perroud P.-F."/>
            <person name="Lindquist E."/>
            <person name="Kamisugi Y."/>
            <person name="Tanahashi T."/>
            <person name="Sakakibara K."/>
            <person name="Fujita T."/>
            <person name="Oishi K."/>
            <person name="Shin-I T."/>
            <person name="Kuroki Y."/>
            <person name="Toyoda A."/>
            <person name="Suzuki Y."/>
            <person name="Hashimoto A."/>
            <person name="Yamaguchi K."/>
            <person name="Sugano A."/>
            <person name="Kohara Y."/>
            <person name="Fujiyama A."/>
            <person name="Anterola A."/>
            <person name="Aoki S."/>
            <person name="Ashton N."/>
            <person name="Barbazuk W.B."/>
            <person name="Barker E."/>
            <person name="Bennetzen J."/>
            <person name="Bezanilla M."/>
            <person name="Blankenship R."/>
            <person name="Cho S.H."/>
            <person name="Dutcher S."/>
            <person name="Estelle M."/>
            <person name="Fawcett J.A."/>
            <person name="Gundlach H."/>
            <person name="Hanada K."/>
            <person name="Heyl A."/>
            <person name="Hicks K.A."/>
            <person name="Hugh J."/>
            <person name="Lohr M."/>
            <person name="Mayer K."/>
            <person name="Melkozernov A."/>
            <person name="Murata T."/>
            <person name="Nelson D."/>
            <person name="Pils B."/>
            <person name="Prigge M."/>
            <person name="Reiss B."/>
            <person name="Renner T."/>
            <person name="Rombauts S."/>
            <person name="Rushton P."/>
            <person name="Sanderfoot A."/>
            <person name="Schween G."/>
            <person name="Shiu S.-H."/>
            <person name="Stueber K."/>
            <person name="Theodoulou F.L."/>
            <person name="Tu H."/>
            <person name="Van de Peer Y."/>
            <person name="Verrier P.J."/>
            <person name="Waters E."/>
            <person name="Wood A."/>
            <person name="Yang L."/>
            <person name="Cove D."/>
            <person name="Cuming A."/>
            <person name="Hasebe M."/>
            <person name="Lucas S."/>
            <person name="Mishler D.B."/>
            <person name="Reski R."/>
            <person name="Grigoriev I."/>
            <person name="Quatrano R.S."/>
            <person name="Boore J.L."/>
        </authorList>
    </citation>
    <scope>NUCLEOTIDE SEQUENCE [LARGE SCALE GENOMIC DNA]</scope>
    <source>
        <strain evidence="2 3">cv. Gransden 2004</strain>
    </source>
</reference>
<sequence>MKFKIEELWELKKGDYGVLSAVWNCVYNSIFFHVGACKTANEAWLTFENNHSISDIVT</sequence>
<proteinExistence type="predicted"/>
<protein>
    <submittedName>
        <fullName evidence="1 2">Uncharacterized protein</fullName>
    </submittedName>
</protein>
<dbReference type="Gramene" id="Pp3c3_29083V3.1">
    <property type="protein sequence ID" value="Pp3c3_29083V3.1"/>
    <property type="gene ID" value="Pp3c3_29083"/>
</dbReference>
<dbReference type="Proteomes" id="UP000006727">
    <property type="component" value="Chromosome 3"/>
</dbReference>
<organism evidence="1">
    <name type="scientific">Physcomitrium patens</name>
    <name type="common">Spreading-leaved earth moss</name>
    <name type="synonym">Physcomitrella patens</name>
    <dbReference type="NCBI Taxonomy" id="3218"/>
    <lineage>
        <taxon>Eukaryota</taxon>
        <taxon>Viridiplantae</taxon>
        <taxon>Streptophyta</taxon>
        <taxon>Embryophyta</taxon>
        <taxon>Bryophyta</taxon>
        <taxon>Bryophytina</taxon>
        <taxon>Bryopsida</taxon>
        <taxon>Funariidae</taxon>
        <taxon>Funariales</taxon>
        <taxon>Funariaceae</taxon>
        <taxon>Physcomitrium</taxon>
    </lineage>
</organism>
<reference evidence="2" key="3">
    <citation type="submission" date="2020-12" db="UniProtKB">
        <authorList>
            <consortium name="EnsemblPlants"/>
        </authorList>
    </citation>
    <scope>IDENTIFICATION</scope>
</reference>
<name>A0A2K1KWG3_PHYPA</name>
<reference evidence="1 3" key="2">
    <citation type="journal article" date="2018" name="Plant J.">
        <title>The Physcomitrella patens chromosome-scale assembly reveals moss genome structure and evolution.</title>
        <authorList>
            <person name="Lang D."/>
            <person name="Ullrich K.K."/>
            <person name="Murat F."/>
            <person name="Fuchs J."/>
            <person name="Jenkins J."/>
            <person name="Haas F.B."/>
            <person name="Piednoel M."/>
            <person name="Gundlach H."/>
            <person name="Van Bel M."/>
            <person name="Meyberg R."/>
            <person name="Vives C."/>
            <person name="Morata J."/>
            <person name="Symeonidi A."/>
            <person name="Hiss M."/>
            <person name="Muchero W."/>
            <person name="Kamisugi Y."/>
            <person name="Saleh O."/>
            <person name="Blanc G."/>
            <person name="Decker E.L."/>
            <person name="van Gessel N."/>
            <person name="Grimwood J."/>
            <person name="Hayes R.D."/>
            <person name="Graham S.W."/>
            <person name="Gunter L.E."/>
            <person name="McDaniel S.F."/>
            <person name="Hoernstein S.N.W."/>
            <person name="Larsson A."/>
            <person name="Li F.W."/>
            <person name="Perroud P.F."/>
            <person name="Phillips J."/>
            <person name="Ranjan P."/>
            <person name="Rokshar D.S."/>
            <person name="Rothfels C.J."/>
            <person name="Schneider L."/>
            <person name="Shu S."/>
            <person name="Stevenson D.W."/>
            <person name="Thummler F."/>
            <person name="Tillich M."/>
            <person name="Villarreal Aguilar J.C."/>
            <person name="Widiez T."/>
            <person name="Wong G.K."/>
            <person name="Wymore A."/>
            <person name="Zhang Y."/>
            <person name="Zimmer A.D."/>
            <person name="Quatrano R.S."/>
            <person name="Mayer K.F.X."/>
            <person name="Goodstein D."/>
            <person name="Casacuberta J.M."/>
            <person name="Vandepoele K."/>
            <person name="Reski R."/>
            <person name="Cuming A.C."/>
            <person name="Tuskan G.A."/>
            <person name="Maumus F."/>
            <person name="Salse J."/>
            <person name="Schmutz J."/>
            <person name="Rensing S.A."/>
        </authorList>
    </citation>
    <scope>NUCLEOTIDE SEQUENCE [LARGE SCALE GENOMIC DNA]</scope>
    <source>
        <strain evidence="2 3">cv. Gransden 2004</strain>
    </source>
</reference>
<dbReference type="EMBL" id="ABEU02000003">
    <property type="protein sequence ID" value="PNR58108.1"/>
    <property type="molecule type" value="Genomic_DNA"/>
</dbReference>
<evidence type="ECO:0000313" key="3">
    <source>
        <dbReference type="Proteomes" id="UP000006727"/>
    </source>
</evidence>
<keyword evidence="3" id="KW-1185">Reference proteome</keyword>
<evidence type="ECO:0000313" key="1">
    <source>
        <dbReference type="EMBL" id="PNR58108.1"/>
    </source>
</evidence>
<accession>A0A2K1KWG3</accession>